<evidence type="ECO:0000313" key="2">
    <source>
        <dbReference type="Proteomes" id="UP000324800"/>
    </source>
</evidence>
<gene>
    <name evidence="1" type="ORF">EZS28_031701</name>
</gene>
<reference evidence="1 2" key="1">
    <citation type="submission" date="2019-03" db="EMBL/GenBank/DDBJ databases">
        <title>Single cell metagenomics reveals metabolic interactions within the superorganism composed of flagellate Streblomastix strix and complex community of Bacteroidetes bacteria on its surface.</title>
        <authorList>
            <person name="Treitli S.C."/>
            <person name="Kolisko M."/>
            <person name="Husnik F."/>
            <person name="Keeling P."/>
            <person name="Hampl V."/>
        </authorList>
    </citation>
    <scope>NUCLEOTIDE SEQUENCE [LARGE SCALE GENOMIC DNA]</scope>
    <source>
        <strain evidence="1">ST1C</strain>
    </source>
</reference>
<organism evidence="1 2">
    <name type="scientific">Streblomastix strix</name>
    <dbReference type="NCBI Taxonomy" id="222440"/>
    <lineage>
        <taxon>Eukaryota</taxon>
        <taxon>Metamonada</taxon>
        <taxon>Preaxostyla</taxon>
        <taxon>Oxymonadida</taxon>
        <taxon>Streblomastigidae</taxon>
        <taxon>Streblomastix</taxon>
    </lineage>
</organism>
<evidence type="ECO:0000313" key="1">
    <source>
        <dbReference type="EMBL" id="KAA6372774.1"/>
    </source>
</evidence>
<accession>A0A5J4URG6</accession>
<dbReference type="EMBL" id="SNRW01013304">
    <property type="protein sequence ID" value="KAA6372774.1"/>
    <property type="molecule type" value="Genomic_DNA"/>
</dbReference>
<proteinExistence type="predicted"/>
<name>A0A5J4URG6_9EUKA</name>
<sequence length="132" mass="15248">MLSTREKGIDIAPSMIYIVVNRSNRVNTKFLQNFAQLDKVASLPKEISNLNDDELVIPSSVKFEPLFKGYTQGVFHGDVDSVKDSIIRFRVVNVDEIGIIFGWQDNKWITAQPTFDYEYLIREVNINQFKMD</sequence>
<dbReference type="Proteomes" id="UP000324800">
    <property type="component" value="Unassembled WGS sequence"/>
</dbReference>
<protein>
    <submittedName>
        <fullName evidence="1">Uncharacterized protein</fullName>
    </submittedName>
</protein>
<comment type="caution">
    <text evidence="1">The sequence shown here is derived from an EMBL/GenBank/DDBJ whole genome shotgun (WGS) entry which is preliminary data.</text>
</comment>
<dbReference type="AlphaFoldDB" id="A0A5J4URG6"/>